<reference evidence="2" key="1">
    <citation type="journal article" date="2006" name="PLoS Biol.">
        <title>Macronuclear genome sequence of the ciliate Tetrahymena thermophila, a model eukaryote.</title>
        <authorList>
            <person name="Eisen J.A."/>
            <person name="Coyne R.S."/>
            <person name="Wu M."/>
            <person name="Wu D."/>
            <person name="Thiagarajan M."/>
            <person name="Wortman J.R."/>
            <person name="Badger J.H."/>
            <person name="Ren Q."/>
            <person name="Amedeo P."/>
            <person name="Jones K.M."/>
            <person name="Tallon L.J."/>
            <person name="Delcher A.L."/>
            <person name="Salzberg S.L."/>
            <person name="Silva J.C."/>
            <person name="Haas B.J."/>
            <person name="Majoros W.H."/>
            <person name="Farzad M."/>
            <person name="Carlton J.M."/>
            <person name="Smith R.K. Jr."/>
            <person name="Garg J."/>
            <person name="Pearlman R.E."/>
            <person name="Karrer K.M."/>
            <person name="Sun L."/>
            <person name="Manning G."/>
            <person name="Elde N.C."/>
            <person name="Turkewitz A.P."/>
            <person name="Asai D.J."/>
            <person name="Wilkes D.E."/>
            <person name="Wang Y."/>
            <person name="Cai H."/>
            <person name="Collins K."/>
            <person name="Stewart B.A."/>
            <person name="Lee S.R."/>
            <person name="Wilamowska K."/>
            <person name="Weinberg Z."/>
            <person name="Ruzzo W.L."/>
            <person name="Wloga D."/>
            <person name="Gaertig J."/>
            <person name="Frankel J."/>
            <person name="Tsao C.-C."/>
            <person name="Gorovsky M.A."/>
            <person name="Keeling P.J."/>
            <person name="Waller R.F."/>
            <person name="Patron N.J."/>
            <person name="Cherry J.M."/>
            <person name="Stover N.A."/>
            <person name="Krieger C.J."/>
            <person name="del Toro C."/>
            <person name="Ryder H.F."/>
            <person name="Williamson S.C."/>
            <person name="Barbeau R.A."/>
            <person name="Hamilton E.P."/>
            <person name="Orias E."/>
        </authorList>
    </citation>
    <scope>NUCLEOTIDE SEQUENCE [LARGE SCALE GENOMIC DNA]</scope>
    <source>
        <strain evidence="2">SB210</strain>
    </source>
</reference>
<proteinExistence type="predicted"/>
<dbReference type="Proteomes" id="UP000009168">
    <property type="component" value="Unassembled WGS sequence"/>
</dbReference>
<organism evidence="1 2">
    <name type="scientific">Tetrahymena thermophila (strain SB210)</name>
    <dbReference type="NCBI Taxonomy" id="312017"/>
    <lineage>
        <taxon>Eukaryota</taxon>
        <taxon>Sar</taxon>
        <taxon>Alveolata</taxon>
        <taxon>Ciliophora</taxon>
        <taxon>Intramacronucleata</taxon>
        <taxon>Oligohymenophorea</taxon>
        <taxon>Hymenostomatida</taxon>
        <taxon>Tetrahymenina</taxon>
        <taxon>Tetrahymenidae</taxon>
        <taxon>Tetrahymena</taxon>
    </lineage>
</organism>
<keyword evidence="2" id="KW-1185">Reference proteome</keyword>
<dbReference type="RefSeq" id="XP_012653190.1">
    <property type="nucleotide sequence ID" value="XM_012797736.1"/>
</dbReference>
<dbReference type="EMBL" id="GG662696">
    <property type="protein sequence ID" value="EWS74275.1"/>
    <property type="molecule type" value="Genomic_DNA"/>
</dbReference>
<gene>
    <name evidence="1" type="ORF">TTHERM_001379957</name>
</gene>
<protein>
    <submittedName>
        <fullName evidence="1">Uncharacterized protein</fullName>
    </submittedName>
</protein>
<evidence type="ECO:0000313" key="1">
    <source>
        <dbReference type="EMBL" id="EWS74275.1"/>
    </source>
</evidence>
<accession>W7X4L1</accession>
<dbReference type="AlphaFoldDB" id="W7X4L1"/>
<name>W7X4L1_TETTS</name>
<dbReference type="KEGG" id="tet:TTHERM_001379957"/>
<dbReference type="GeneID" id="24442251"/>
<dbReference type="InParanoid" id="W7X4L1"/>
<sequence length="85" mass="9585">MVAKSANKIHASSATISTDQILSQEYAYTKGVCRTSTFNPLKAIIKDNVNLFVILLTQQINSRIFAFKLRSVHFLIKAFKILQII</sequence>
<evidence type="ECO:0000313" key="2">
    <source>
        <dbReference type="Proteomes" id="UP000009168"/>
    </source>
</evidence>